<organism evidence="1">
    <name type="scientific">Timema cristinae</name>
    <name type="common">Walking stick</name>
    <dbReference type="NCBI Taxonomy" id="61476"/>
    <lineage>
        <taxon>Eukaryota</taxon>
        <taxon>Metazoa</taxon>
        <taxon>Ecdysozoa</taxon>
        <taxon>Arthropoda</taxon>
        <taxon>Hexapoda</taxon>
        <taxon>Insecta</taxon>
        <taxon>Pterygota</taxon>
        <taxon>Neoptera</taxon>
        <taxon>Polyneoptera</taxon>
        <taxon>Phasmatodea</taxon>
        <taxon>Timematodea</taxon>
        <taxon>Timematoidea</taxon>
        <taxon>Timematidae</taxon>
        <taxon>Timema</taxon>
    </lineage>
</organism>
<evidence type="ECO:0000313" key="1">
    <source>
        <dbReference type="EMBL" id="CAD7392741.1"/>
    </source>
</evidence>
<sequence>MCHEITRDGLPERGIQLDKSLQDSDPDISITGKPAQWRTGVKCGKKLVVRLSQRASGRGEIGVGGGGRPAGKLPTTCYSYSWGQAQILWAEAVAGGEGGTWGNDLYSPNPGVWLLARSNTVARQGLYRGKFRVLRVTAKGHASHEIDTFADVPLGAVVTRVILVQGFVCWSNPGALSARVMDGQCGGGGGHIITFDDVESAKRAKEALYGADIYSGCCTLKIDFAKFASATARFVPTRPALGCLPVLELVSIPSFLPRNELEHRGVFRATQPPLLPCRGDRCRLYGRPPTNGAIKVVDEPGTFGPRTHSSLNTGGEYNSNHRVSQQWRQARCMYSFLPPLSPWQRRVSCLPHPSAPCTHIHLTLMVTVKWARRRC</sequence>
<dbReference type="EMBL" id="OC316584">
    <property type="protein sequence ID" value="CAD7392741.1"/>
    <property type="molecule type" value="Genomic_DNA"/>
</dbReference>
<gene>
    <name evidence="1" type="ORF">TCEB3V08_LOCUS750</name>
</gene>
<dbReference type="InterPro" id="IPR012677">
    <property type="entry name" value="Nucleotide-bd_a/b_plait_sf"/>
</dbReference>
<reference evidence="1" key="1">
    <citation type="submission" date="2020-11" db="EMBL/GenBank/DDBJ databases">
        <authorList>
            <person name="Tran Van P."/>
        </authorList>
    </citation>
    <scope>NUCLEOTIDE SEQUENCE</scope>
</reference>
<accession>A0A7R9GPF4</accession>
<evidence type="ECO:0008006" key="2">
    <source>
        <dbReference type="Google" id="ProtNLM"/>
    </source>
</evidence>
<protein>
    <recommendedName>
        <fullName evidence="2">RRM domain-containing protein</fullName>
    </recommendedName>
</protein>
<name>A0A7R9GPF4_TIMCR</name>
<dbReference type="Gene3D" id="3.30.70.330">
    <property type="match status" value="1"/>
</dbReference>
<dbReference type="AlphaFoldDB" id="A0A7R9GPF4"/>
<proteinExistence type="predicted"/>